<gene>
    <name evidence="2" type="ORF">LOX96_04035</name>
</gene>
<dbReference type="RefSeq" id="WP_250419550.1">
    <property type="nucleotide sequence ID" value="NZ_JAJKBJ010000003.1"/>
</dbReference>
<reference evidence="2" key="1">
    <citation type="submission" date="2021-11" db="EMBL/GenBank/DDBJ databases">
        <title>Legionella maioricencis sp. nov., a new species isolated from hot water samples in Mallorca.</title>
        <authorList>
            <person name="Crespi S."/>
            <person name="Drasar V."/>
            <person name="Salva-Serra F."/>
            <person name="Jaen-Luchoro D."/>
            <person name="Pineiro-Iglesias B."/>
            <person name="Aliaga F."/>
            <person name="Fernandez-Juarez V."/>
            <person name="Coll G."/>
            <person name="Moore E.R.B."/>
            <person name="Bennasar-Figueras A."/>
        </authorList>
    </citation>
    <scope>NUCLEOTIDE SEQUENCE</scope>
    <source>
        <strain evidence="2">HCPI-6</strain>
    </source>
</reference>
<dbReference type="EMBL" id="JAJKBJ010000003">
    <property type="protein sequence ID" value="MCL9683250.1"/>
    <property type="molecule type" value="Genomic_DNA"/>
</dbReference>
<name>A0A9X2CZC1_9GAMM</name>
<keyword evidence="1" id="KW-0732">Signal</keyword>
<accession>A0A9X2CZC1</accession>
<feature type="signal peptide" evidence="1">
    <location>
        <begin position="1"/>
        <end position="21"/>
    </location>
</feature>
<organism evidence="2 3">
    <name type="scientific">Legionella maioricensis</name>
    <dbReference type="NCBI Taxonomy" id="2896528"/>
    <lineage>
        <taxon>Bacteria</taxon>
        <taxon>Pseudomonadati</taxon>
        <taxon>Pseudomonadota</taxon>
        <taxon>Gammaproteobacteria</taxon>
        <taxon>Legionellales</taxon>
        <taxon>Legionellaceae</taxon>
        <taxon>Legionella</taxon>
    </lineage>
</organism>
<keyword evidence="3" id="KW-1185">Reference proteome</keyword>
<dbReference type="Proteomes" id="UP001139721">
    <property type="component" value="Unassembled WGS sequence"/>
</dbReference>
<feature type="chain" id="PRO_5040997984" description="Protein IcmL (DotI)" evidence="1">
    <location>
        <begin position="22"/>
        <end position="149"/>
    </location>
</feature>
<evidence type="ECO:0000313" key="3">
    <source>
        <dbReference type="Proteomes" id="UP001139721"/>
    </source>
</evidence>
<protein>
    <recommendedName>
        <fullName evidence="4">Protein IcmL (DotI)</fullName>
    </recommendedName>
</protein>
<proteinExistence type="predicted"/>
<evidence type="ECO:0000313" key="2">
    <source>
        <dbReference type="EMBL" id="MCL9683250.1"/>
    </source>
</evidence>
<evidence type="ECO:0000256" key="1">
    <source>
        <dbReference type="SAM" id="SignalP"/>
    </source>
</evidence>
<sequence length="149" mass="17199">MKFFLRAVVVTLLFFSSVLHANPTPDVGEWVKQTLSDTFLISFEEKQDNLVPIRNNYTYDSWSALVGFLGDYMETTRNQKLVVHPLFKEDPIVVGQGISSGIQFWRVNQTVVLPEFKVELFFSILVLLRSANSEDPYVIQSMDIIKRDY</sequence>
<evidence type="ECO:0008006" key="4">
    <source>
        <dbReference type="Google" id="ProtNLM"/>
    </source>
</evidence>
<dbReference type="AlphaFoldDB" id="A0A9X2CZC1"/>
<comment type="caution">
    <text evidence="2">The sequence shown here is derived from an EMBL/GenBank/DDBJ whole genome shotgun (WGS) entry which is preliminary data.</text>
</comment>